<dbReference type="EMBL" id="JARTCD010000001">
    <property type="protein sequence ID" value="KAJ8663782.1"/>
    <property type="molecule type" value="Genomic_DNA"/>
</dbReference>
<feature type="region of interest" description="Disordered" evidence="1">
    <location>
        <begin position="1"/>
        <end position="40"/>
    </location>
</feature>
<keyword evidence="3" id="KW-1185">Reference proteome</keyword>
<organism evidence="2 3">
    <name type="scientific">Lichtheimia ornata</name>
    <dbReference type="NCBI Taxonomy" id="688661"/>
    <lineage>
        <taxon>Eukaryota</taxon>
        <taxon>Fungi</taxon>
        <taxon>Fungi incertae sedis</taxon>
        <taxon>Mucoromycota</taxon>
        <taxon>Mucoromycotina</taxon>
        <taxon>Mucoromycetes</taxon>
        <taxon>Mucorales</taxon>
        <taxon>Lichtheimiaceae</taxon>
        <taxon>Lichtheimia</taxon>
    </lineage>
</organism>
<accession>A0AAD8DJM9</accession>
<protein>
    <submittedName>
        <fullName evidence="2">Uncharacterized protein</fullName>
    </submittedName>
</protein>
<name>A0AAD8DJM9_9FUNG</name>
<comment type="caution">
    <text evidence="2">The sequence shown here is derived from an EMBL/GenBank/DDBJ whole genome shotgun (WGS) entry which is preliminary data.</text>
</comment>
<reference evidence="2 3" key="1">
    <citation type="submission" date="2023-03" db="EMBL/GenBank/DDBJ databases">
        <title>Genome sequence of Lichtheimia ornata CBS 291.66.</title>
        <authorList>
            <person name="Mohabir J.T."/>
            <person name="Shea T.P."/>
            <person name="Kurbessoian T."/>
            <person name="Berby B."/>
            <person name="Fontaine J."/>
            <person name="Livny J."/>
            <person name="Gnirke A."/>
            <person name="Stajich J.E."/>
            <person name="Cuomo C.A."/>
        </authorList>
    </citation>
    <scope>NUCLEOTIDE SEQUENCE [LARGE SCALE GENOMIC DNA]</scope>
    <source>
        <strain evidence="2">CBS 291.66</strain>
    </source>
</reference>
<evidence type="ECO:0000313" key="2">
    <source>
        <dbReference type="EMBL" id="KAJ8663782.1"/>
    </source>
</evidence>
<dbReference type="RefSeq" id="XP_058348694.1">
    <property type="nucleotide sequence ID" value="XM_058480171.1"/>
</dbReference>
<dbReference type="GeneID" id="83207478"/>
<evidence type="ECO:0000313" key="3">
    <source>
        <dbReference type="Proteomes" id="UP001234581"/>
    </source>
</evidence>
<evidence type="ECO:0000256" key="1">
    <source>
        <dbReference type="SAM" id="MobiDB-lite"/>
    </source>
</evidence>
<sequence>MTDVKHPLTTTTTSTATASSSKRNDTLKQPSSSTTLLQSKLQRGRQLIERNSITKNGTLAMYWAEMENVIMQIFDITADMLNVDITPLSPLASLDIIALLSISNKFSQLTRSLAQLLSDNEPVQWRQRNPRRWAGSKRTQEQQQRHMTQCIADIVRKESNIMLEQLQALRDFVSQHGRRMDTQQEGKHRATAESIQHLLISHANNLVDTLVAFFISPAFIALENKLELDIHHHHHHQQQPQHFSDNGSTMLVMVQDAVVGYDMTRDSGSYEIHKK</sequence>
<proteinExistence type="predicted"/>
<dbReference type="AlphaFoldDB" id="A0AAD8DJM9"/>
<dbReference type="Proteomes" id="UP001234581">
    <property type="component" value="Unassembled WGS sequence"/>
</dbReference>
<feature type="compositionally biased region" description="Low complexity" evidence="1">
    <location>
        <begin position="9"/>
        <end position="40"/>
    </location>
</feature>
<gene>
    <name evidence="2" type="ORF">O0I10_000056</name>
</gene>